<dbReference type="Proteomes" id="UP000008237">
    <property type="component" value="Unassembled WGS sequence"/>
</dbReference>
<dbReference type="AlphaFoldDB" id="E2BA00"/>
<accession>E2BA00</accession>
<feature type="non-terminal residue" evidence="2">
    <location>
        <position position="1"/>
    </location>
</feature>
<reference evidence="2 3" key="1">
    <citation type="journal article" date="2010" name="Science">
        <title>Genomic comparison of the ants Camponotus floridanus and Harpegnathos saltator.</title>
        <authorList>
            <person name="Bonasio R."/>
            <person name="Zhang G."/>
            <person name="Ye C."/>
            <person name="Mutti N.S."/>
            <person name="Fang X."/>
            <person name="Qin N."/>
            <person name="Donahue G."/>
            <person name="Yang P."/>
            <person name="Li Q."/>
            <person name="Li C."/>
            <person name="Zhang P."/>
            <person name="Huang Z."/>
            <person name="Berger S.L."/>
            <person name="Reinberg D."/>
            <person name="Wang J."/>
            <person name="Liebig J."/>
        </authorList>
    </citation>
    <scope>NUCLEOTIDE SEQUENCE [LARGE SCALE GENOMIC DNA]</scope>
    <source>
        <strain evidence="2 3">R22 G/1</strain>
    </source>
</reference>
<dbReference type="InParanoid" id="E2BA00"/>
<keyword evidence="3" id="KW-1185">Reference proteome</keyword>
<gene>
    <name evidence="2" type="ORF">EAI_09657</name>
</gene>
<dbReference type="EMBL" id="GL446623">
    <property type="protein sequence ID" value="EFN87479.1"/>
    <property type="molecule type" value="Genomic_DNA"/>
</dbReference>
<proteinExistence type="predicted"/>
<feature type="region of interest" description="Disordered" evidence="1">
    <location>
        <begin position="1"/>
        <end position="22"/>
    </location>
</feature>
<sequence>IAFDKKSQRSKRRDAAATSSQNENNVQRFLMACRHAAKLSGEKDLNVILKQIQNTPERTNKIRKILKEPHSSSIVKLTPEKALSFLLDRSLSKEDYISMRLLVKGQGADIFPPYNSVKEAKILCRSPTLISITENKAKVSLKALLDHTVKRIFDMQKEVL</sequence>
<evidence type="ECO:0000256" key="1">
    <source>
        <dbReference type="SAM" id="MobiDB-lite"/>
    </source>
</evidence>
<protein>
    <submittedName>
        <fullName evidence="2">Uncharacterized protein</fullName>
    </submittedName>
</protein>
<organism evidence="3">
    <name type="scientific">Harpegnathos saltator</name>
    <name type="common">Jerdon's jumping ant</name>
    <dbReference type="NCBI Taxonomy" id="610380"/>
    <lineage>
        <taxon>Eukaryota</taxon>
        <taxon>Metazoa</taxon>
        <taxon>Ecdysozoa</taxon>
        <taxon>Arthropoda</taxon>
        <taxon>Hexapoda</taxon>
        <taxon>Insecta</taxon>
        <taxon>Pterygota</taxon>
        <taxon>Neoptera</taxon>
        <taxon>Endopterygota</taxon>
        <taxon>Hymenoptera</taxon>
        <taxon>Apocrita</taxon>
        <taxon>Aculeata</taxon>
        <taxon>Formicoidea</taxon>
        <taxon>Formicidae</taxon>
        <taxon>Ponerinae</taxon>
        <taxon>Ponerini</taxon>
        <taxon>Harpegnathos</taxon>
    </lineage>
</organism>
<name>E2BA00_HARSA</name>
<feature type="non-terminal residue" evidence="2">
    <location>
        <position position="160"/>
    </location>
</feature>
<evidence type="ECO:0000313" key="2">
    <source>
        <dbReference type="EMBL" id="EFN87479.1"/>
    </source>
</evidence>
<evidence type="ECO:0000313" key="3">
    <source>
        <dbReference type="Proteomes" id="UP000008237"/>
    </source>
</evidence>